<dbReference type="Gene3D" id="2.70.70.10">
    <property type="entry name" value="Glucose Permease (Domain IIA)"/>
    <property type="match status" value="1"/>
</dbReference>
<dbReference type="SUPFAM" id="SSF69318">
    <property type="entry name" value="Integrin alpha N-terminal domain"/>
    <property type="match status" value="1"/>
</dbReference>
<dbReference type="Gene3D" id="2.130.10.130">
    <property type="entry name" value="Integrin alpha, N-terminal"/>
    <property type="match status" value="1"/>
</dbReference>
<dbReference type="SUPFAM" id="SSF51261">
    <property type="entry name" value="Duplicated hybrid motif"/>
    <property type="match status" value="1"/>
</dbReference>
<accession>A0A031FR12</accession>
<dbReference type="GO" id="GO:0004222">
    <property type="term" value="F:metalloendopeptidase activity"/>
    <property type="evidence" value="ECO:0007669"/>
    <property type="project" value="TreeGrafter"/>
</dbReference>
<evidence type="ECO:0000313" key="4">
    <source>
        <dbReference type="EMBL" id="EZP26070.1"/>
    </source>
</evidence>
<dbReference type="eggNOG" id="COG0739">
    <property type="taxonomic scope" value="Bacteria"/>
</dbReference>
<dbReference type="Pfam" id="PF01551">
    <property type="entry name" value="Peptidase_M23"/>
    <property type="match status" value="1"/>
</dbReference>
<dbReference type="PANTHER" id="PTHR21666:SF270">
    <property type="entry name" value="MUREIN HYDROLASE ACTIVATOR ENVC"/>
    <property type="match status" value="1"/>
</dbReference>
<feature type="compositionally biased region" description="Pro residues" evidence="2">
    <location>
        <begin position="124"/>
        <end position="136"/>
    </location>
</feature>
<reference evidence="4 5" key="1">
    <citation type="submission" date="2014-03" db="EMBL/GenBank/DDBJ databases">
        <title>Draft Genome Sequences of 13 Willow Endophytes.</title>
        <authorList>
            <person name="Gan H.Y."/>
            <person name="Gan H.M."/>
            <person name="Savka M.A."/>
            <person name="Hudson A.O."/>
        </authorList>
    </citation>
    <scope>NUCLEOTIDE SEQUENCE [LARGE SCALE GENOMIC DNA]</scope>
    <source>
        <strain evidence="4 5">RIT293</strain>
    </source>
</reference>
<feature type="compositionally biased region" description="Low complexity" evidence="2">
    <location>
        <begin position="84"/>
        <end position="123"/>
    </location>
</feature>
<dbReference type="AlphaFoldDB" id="A0A031FR12"/>
<dbReference type="PANTHER" id="PTHR21666">
    <property type="entry name" value="PEPTIDASE-RELATED"/>
    <property type="match status" value="1"/>
</dbReference>
<dbReference type="EMBL" id="JFYO01000007">
    <property type="protein sequence ID" value="EZP26070.1"/>
    <property type="molecule type" value="Genomic_DNA"/>
</dbReference>
<feature type="domain" description="M23ase beta-sheet core" evidence="3">
    <location>
        <begin position="211"/>
        <end position="293"/>
    </location>
</feature>
<keyword evidence="1" id="KW-0732">Signal</keyword>
<protein>
    <submittedName>
        <fullName evidence="4">FG-GAP repeat domain-containing protein</fullName>
    </submittedName>
</protein>
<feature type="region of interest" description="Disordered" evidence="2">
    <location>
        <begin position="62"/>
        <end position="157"/>
    </location>
</feature>
<proteinExistence type="predicted"/>
<sequence length="769" mass="79570">MPSTPLQSGFARVGWESPGEGMFIWGDPETLMPAPSRTLLGILVAAAAVLACLPLSAGTLPEPSPTVSVDPAVAEPTPTPTPTPTAASPTADPSPTVAPSATAEPTPSATLEPTPSATLEPTPSATPAPSPAPTPVPEDDHANDGPTLPLTRELPPDSTVPIAPLRLAVPAYGPQPVFRLPFAPGIRWGASGSHSDSDGINRGAIDFSPLASRDRSVRTVAAGTVYRVRCSTGWFLGVDHGGGWMSEYYHLTNAKSALVGSWVEAGTTIGTAGQTLPCGGTPGDSAHVHLSILNAALDVPSGKRKYVAVSGIQFDNYTLRDSSGAYNGVWRNLTGDVVLTSRRVTCCLTASSRVGPTGGSTLPDTDGNGIDDDADATAWDTDLNSNGLPDLVSFGGNGVYTAFNNGRTFTSRQLALSTFGTSKGWQRSTHPRMVLDVTGDGRPDVVGFGAAGVSVAPGTGGSTFGSARAWVSDFGSDQGWRVGVHQRVVVDVTGDGKPDIVGFGGAGVSVARNTGSSFAKPQIWSRQMGSSDAAGGWVASRHPRFVVDVTGDGLPDLVGFGAKGVYVARNTGSGFAPMTLALVEFGTGQGWSVVNHPRRVMDIDGDGKPDIVAFSARGVLVARGTGSGFAKPMLWSSSFGTDAASGSWRGAVHSRTFADVNGDGRLDVVGFGGTRTYVALNRGTSFGPSTVWTTDFGSREWTPGWMPRSVVDVNGDGRADIVGFGRDGVHVALSTGSRFGAATHWSDGFGWDRSAGSWRVWNHPRAVAF</sequence>
<dbReference type="InterPro" id="IPR050570">
    <property type="entry name" value="Cell_wall_metabolism_enzyme"/>
</dbReference>
<dbReference type="PATRIC" id="fig|273677.3.peg.2383"/>
<dbReference type="Proteomes" id="UP000024001">
    <property type="component" value="Unassembled WGS sequence"/>
</dbReference>
<organism evidence="4 5">
    <name type="scientific">Microbacterium oleivorans</name>
    <dbReference type="NCBI Taxonomy" id="273677"/>
    <lineage>
        <taxon>Bacteria</taxon>
        <taxon>Bacillati</taxon>
        <taxon>Actinomycetota</taxon>
        <taxon>Actinomycetes</taxon>
        <taxon>Micrococcales</taxon>
        <taxon>Microbacteriaceae</taxon>
        <taxon>Microbacterium</taxon>
    </lineage>
</organism>
<evidence type="ECO:0000256" key="2">
    <source>
        <dbReference type="SAM" id="MobiDB-lite"/>
    </source>
</evidence>
<dbReference type="InterPro" id="IPR016047">
    <property type="entry name" value="M23ase_b-sheet_dom"/>
</dbReference>
<dbReference type="InterPro" id="IPR013517">
    <property type="entry name" value="FG-GAP"/>
</dbReference>
<keyword evidence="5" id="KW-1185">Reference proteome</keyword>
<dbReference type="CDD" id="cd12797">
    <property type="entry name" value="M23_peptidase"/>
    <property type="match status" value="1"/>
</dbReference>
<dbReference type="Pfam" id="PF13517">
    <property type="entry name" value="FG-GAP_3"/>
    <property type="match status" value="3"/>
</dbReference>
<comment type="caution">
    <text evidence="4">The sequence shown here is derived from an EMBL/GenBank/DDBJ whole genome shotgun (WGS) entry which is preliminary data.</text>
</comment>
<evidence type="ECO:0000259" key="3">
    <source>
        <dbReference type="Pfam" id="PF01551"/>
    </source>
</evidence>
<dbReference type="InterPro" id="IPR028994">
    <property type="entry name" value="Integrin_alpha_N"/>
</dbReference>
<name>A0A031FR12_9MICO</name>
<dbReference type="InterPro" id="IPR011055">
    <property type="entry name" value="Dup_hybrid_motif"/>
</dbReference>
<dbReference type="SMR" id="A0A031FR12"/>
<dbReference type="eggNOG" id="COG2931">
    <property type="taxonomic scope" value="Bacteria"/>
</dbReference>
<evidence type="ECO:0000313" key="5">
    <source>
        <dbReference type="Proteomes" id="UP000024001"/>
    </source>
</evidence>
<evidence type="ECO:0000256" key="1">
    <source>
        <dbReference type="ARBA" id="ARBA00022729"/>
    </source>
</evidence>
<gene>
    <name evidence="4" type="ORF">BW34_02402</name>
</gene>